<evidence type="ECO:0000256" key="3">
    <source>
        <dbReference type="SAM" id="Phobius"/>
    </source>
</evidence>
<dbReference type="Gene3D" id="3.40.50.300">
    <property type="entry name" value="P-loop containing nucleotide triphosphate hydrolases"/>
    <property type="match status" value="1"/>
</dbReference>
<feature type="transmembrane region" description="Helical" evidence="3">
    <location>
        <begin position="283"/>
        <end position="303"/>
    </location>
</feature>
<evidence type="ECO:0000313" key="4">
    <source>
        <dbReference type="EMBL" id="PZR17499.1"/>
    </source>
</evidence>
<evidence type="ECO:0000256" key="1">
    <source>
        <dbReference type="SAM" id="Coils"/>
    </source>
</evidence>
<feature type="coiled-coil region" evidence="1">
    <location>
        <begin position="182"/>
        <end position="209"/>
    </location>
</feature>
<reference evidence="4 5" key="1">
    <citation type="submission" date="2017-08" db="EMBL/GenBank/DDBJ databases">
        <title>Infants hospitalized years apart are colonized by the same room-sourced microbial strains.</title>
        <authorList>
            <person name="Brooks B."/>
            <person name="Olm M.R."/>
            <person name="Firek B.A."/>
            <person name="Baker R."/>
            <person name="Thomas B.C."/>
            <person name="Morowitz M.J."/>
            <person name="Banfield J.F."/>
        </authorList>
    </citation>
    <scope>NUCLEOTIDE SEQUENCE [LARGE SCALE GENOMIC DNA]</scope>
    <source>
        <strain evidence="4">S2_003_000_R2_14</strain>
    </source>
</reference>
<dbReference type="Proteomes" id="UP000249061">
    <property type="component" value="Unassembled WGS sequence"/>
</dbReference>
<proteinExistence type="predicted"/>
<organism evidence="4 5">
    <name type="scientific">Archangium gephyra</name>
    <dbReference type="NCBI Taxonomy" id="48"/>
    <lineage>
        <taxon>Bacteria</taxon>
        <taxon>Pseudomonadati</taxon>
        <taxon>Myxococcota</taxon>
        <taxon>Myxococcia</taxon>
        <taxon>Myxococcales</taxon>
        <taxon>Cystobacterineae</taxon>
        <taxon>Archangiaceae</taxon>
        <taxon>Archangium</taxon>
    </lineage>
</organism>
<comment type="caution">
    <text evidence="4">The sequence shown here is derived from an EMBL/GenBank/DDBJ whole genome shotgun (WGS) entry which is preliminary data.</text>
</comment>
<keyword evidence="3" id="KW-1133">Transmembrane helix</keyword>
<feature type="coiled-coil region" evidence="1">
    <location>
        <begin position="382"/>
        <end position="409"/>
    </location>
</feature>
<sequence>MELPAPLSGLVVALAFPDGRGGDGAFLAPGAKAGRAGLSIQGNDGSVWRIVRDLGGAGGLHKLNRTTNTFDIVTQDAGEMGQTLRGSAGFPARTTWEQLFTLNGPQLPTRRPKGPARTPGAASGKPSAPRMMSKWDMDGGGAGGGDVDASKLPLLEAELETAKRAAQVQFRVDGISSEIYELESKVKAVEQVTDELNAARAELNRALSREITEDMIVRARRLPDDKKRFDEQLARIQDEQRLLSESAPVPPDPLQKDQRFLASMAAGLGLFIAAMFLDGGLRYLALLSLVPFSFAALLALRFIEDLQRLSRGGGKLEVLTAREKKLTDDFALQAAAVQKTFETLGVSSLDEFQTALDTRNSLHARVAEVEAREAQARSAIESSGVKGRYDSLKAELEKLNQELLGMSAGYVRDVRDIEREIAKIREPAPAPKPAAAAEFTAVPTSATETWEDPTPPLLLLATDLFQADIPSLWSVLHDRAVQYLSALTDRRYHEISVDKDGHATLQAPGRQVSARELPGRDLDLMYLALRLTLIEKASTNHKLPVVIEDTFNTVLDAPKQPLFGRMVKHLGSLTQVIHVSGAGQNASLADVAVTI</sequence>
<protein>
    <recommendedName>
        <fullName evidence="6">Chromosome segregation protein SMC</fullName>
    </recommendedName>
</protein>
<gene>
    <name evidence="4" type="ORF">DI536_04075</name>
</gene>
<evidence type="ECO:0008006" key="6">
    <source>
        <dbReference type="Google" id="ProtNLM"/>
    </source>
</evidence>
<feature type="region of interest" description="Disordered" evidence="2">
    <location>
        <begin position="104"/>
        <end position="134"/>
    </location>
</feature>
<evidence type="ECO:0000313" key="5">
    <source>
        <dbReference type="Proteomes" id="UP000249061"/>
    </source>
</evidence>
<feature type="transmembrane region" description="Helical" evidence="3">
    <location>
        <begin position="260"/>
        <end position="277"/>
    </location>
</feature>
<keyword evidence="3" id="KW-0812">Transmembrane</keyword>
<keyword evidence="3" id="KW-0472">Membrane</keyword>
<dbReference type="EMBL" id="QFQP01000002">
    <property type="protein sequence ID" value="PZR17499.1"/>
    <property type="molecule type" value="Genomic_DNA"/>
</dbReference>
<name>A0A2W5TPA7_9BACT</name>
<dbReference type="InterPro" id="IPR027417">
    <property type="entry name" value="P-loop_NTPase"/>
</dbReference>
<keyword evidence="1" id="KW-0175">Coiled coil</keyword>
<evidence type="ECO:0000256" key="2">
    <source>
        <dbReference type="SAM" id="MobiDB-lite"/>
    </source>
</evidence>
<accession>A0A2W5TPA7</accession>
<dbReference type="AlphaFoldDB" id="A0A2W5TPA7"/>